<accession>A0A4R0JIP1</accession>
<comment type="caution">
    <text evidence="2">The sequence shown here is derived from an EMBL/GenBank/DDBJ whole genome shotgun (WGS) entry which is preliminary data.</text>
</comment>
<dbReference type="AlphaFoldDB" id="A0A4R0JIP1"/>
<protein>
    <submittedName>
        <fullName evidence="2">Acyltransferase</fullName>
    </submittedName>
</protein>
<dbReference type="PANTHER" id="PTHR23416">
    <property type="entry name" value="SIALIC ACID SYNTHASE-RELATED"/>
    <property type="match status" value="1"/>
</dbReference>
<gene>
    <name evidence="2" type="ORF">E0H75_34345</name>
</gene>
<dbReference type="EMBL" id="SJKD01000009">
    <property type="protein sequence ID" value="TCC44646.1"/>
    <property type="molecule type" value="Genomic_DNA"/>
</dbReference>
<evidence type="ECO:0000313" key="3">
    <source>
        <dbReference type="Proteomes" id="UP000293342"/>
    </source>
</evidence>
<organism evidence="2 3">
    <name type="scientific">Kribbella capetownensis</name>
    <dbReference type="NCBI Taxonomy" id="1572659"/>
    <lineage>
        <taxon>Bacteria</taxon>
        <taxon>Bacillati</taxon>
        <taxon>Actinomycetota</taxon>
        <taxon>Actinomycetes</taxon>
        <taxon>Propionibacteriales</taxon>
        <taxon>Kribbellaceae</taxon>
        <taxon>Kribbella</taxon>
    </lineage>
</organism>
<evidence type="ECO:0000313" key="2">
    <source>
        <dbReference type="EMBL" id="TCC44646.1"/>
    </source>
</evidence>
<keyword evidence="2" id="KW-0808">Transferase</keyword>
<dbReference type="GO" id="GO:0016746">
    <property type="term" value="F:acyltransferase activity"/>
    <property type="evidence" value="ECO:0007669"/>
    <property type="project" value="UniProtKB-KW"/>
</dbReference>
<feature type="compositionally biased region" description="Basic and acidic residues" evidence="1">
    <location>
        <begin position="238"/>
        <end position="252"/>
    </location>
</feature>
<dbReference type="PANTHER" id="PTHR23416:SF78">
    <property type="entry name" value="LIPOPOLYSACCHARIDE BIOSYNTHESIS O-ACETYL TRANSFERASE WBBJ-RELATED"/>
    <property type="match status" value="1"/>
</dbReference>
<sequence length="306" mass="33846">MRLLTAANLSWVVRHRAWTPYYLKRYWRFAWFKLRHRQVITEGFVFLGKHLEIVARPGHGRIILGKWVHLGDETRLRAHEGTLRIGDKVVFARDVTVNCYLDIEIGASTLIADWTYICDFDHKTDDLDLPIKDQGLVKSPVRIGPDCWLATKVTVTRGTDIGRGVVIGANSVARGNIPSYAVAVGVPAVVVADRTTRYAADAARRAYLAGLAEANARTTARLHEGAPPPPETVQPETVRAEPVRPEPVRSETDPGETGSDGVRAPGEDETGGEGFSSYSSVRHYVPHERLDVPPDRSIVGEETQRG</sequence>
<dbReference type="SUPFAM" id="SSF51161">
    <property type="entry name" value="Trimeric LpxA-like enzymes"/>
    <property type="match status" value="1"/>
</dbReference>
<feature type="compositionally biased region" description="Basic and acidic residues" evidence="1">
    <location>
        <begin position="285"/>
        <end position="306"/>
    </location>
</feature>
<dbReference type="OrthoDB" id="2643438at2"/>
<dbReference type="Proteomes" id="UP000293342">
    <property type="component" value="Unassembled WGS sequence"/>
</dbReference>
<feature type="region of interest" description="Disordered" evidence="1">
    <location>
        <begin position="219"/>
        <end position="306"/>
    </location>
</feature>
<dbReference type="InterPro" id="IPR051159">
    <property type="entry name" value="Hexapeptide_acetyltransf"/>
</dbReference>
<dbReference type="Gene3D" id="2.160.10.10">
    <property type="entry name" value="Hexapeptide repeat proteins"/>
    <property type="match status" value="1"/>
</dbReference>
<proteinExistence type="predicted"/>
<dbReference type="CDD" id="cd04647">
    <property type="entry name" value="LbH_MAT_like"/>
    <property type="match status" value="1"/>
</dbReference>
<evidence type="ECO:0000256" key="1">
    <source>
        <dbReference type="SAM" id="MobiDB-lite"/>
    </source>
</evidence>
<dbReference type="InterPro" id="IPR011004">
    <property type="entry name" value="Trimer_LpxA-like_sf"/>
</dbReference>
<name>A0A4R0JIP1_9ACTN</name>
<dbReference type="RefSeq" id="WP_131517870.1">
    <property type="nucleotide sequence ID" value="NZ_SJKD01000009.1"/>
</dbReference>
<keyword evidence="3" id="KW-1185">Reference proteome</keyword>
<reference evidence="2 3" key="1">
    <citation type="submission" date="2019-02" db="EMBL/GenBank/DDBJ databases">
        <title>Kribbella capetownensis sp. nov. and Kribbella speibonae sp. nov., isolated from soil.</title>
        <authorList>
            <person name="Curtis S.M."/>
            <person name="Norton I."/>
            <person name="Everest G.J."/>
            <person name="Meyers P.R."/>
        </authorList>
    </citation>
    <scope>NUCLEOTIDE SEQUENCE [LARGE SCALE GENOMIC DNA]</scope>
    <source>
        <strain evidence="2 3">YM53</strain>
    </source>
</reference>
<keyword evidence="2" id="KW-0012">Acyltransferase</keyword>